<evidence type="ECO:0000259" key="2">
    <source>
        <dbReference type="SMART" id="SM00014"/>
    </source>
</evidence>
<dbReference type="EC" id="3.6.1.27" evidence="3"/>
<feature type="transmembrane region" description="Helical" evidence="1">
    <location>
        <begin position="70"/>
        <end position="102"/>
    </location>
</feature>
<evidence type="ECO:0000313" key="3">
    <source>
        <dbReference type="EMBL" id="MBP2374830.1"/>
    </source>
</evidence>
<dbReference type="Proteomes" id="UP000766570">
    <property type="component" value="Unassembled WGS sequence"/>
</dbReference>
<dbReference type="PANTHER" id="PTHR14969">
    <property type="entry name" value="SPHINGOSINE-1-PHOSPHATE PHOSPHOHYDROLASE"/>
    <property type="match status" value="1"/>
</dbReference>
<proteinExistence type="predicted"/>
<dbReference type="SUPFAM" id="SSF48317">
    <property type="entry name" value="Acid phosphatase/Vanadium-dependent haloperoxidase"/>
    <property type="match status" value="1"/>
</dbReference>
<name>A0ABS4WF78_9MICC</name>
<keyword evidence="4" id="KW-1185">Reference proteome</keyword>
<gene>
    <name evidence="3" type="ORF">JOF46_002742</name>
</gene>
<protein>
    <submittedName>
        <fullName evidence="3">Undecaprenyl-diphosphatase</fullName>
        <ecNumber evidence="3">3.6.1.27</ecNumber>
    </submittedName>
</protein>
<feature type="transmembrane region" description="Helical" evidence="1">
    <location>
        <begin position="29"/>
        <end position="50"/>
    </location>
</feature>
<accession>A0ABS4WF78</accession>
<comment type="caution">
    <text evidence="3">The sequence shown here is derived from an EMBL/GenBank/DDBJ whole genome shotgun (WGS) entry which is preliminary data.</text>
</comment>
<evidence type="ECO:0000256" key="1">
    <source>
        <dbReference type="SAM" id="Phobius"/>
    </source>
</evidence>
<feature type="transmembrane region" description="Helical" evidence="1">
    <location>
        <begin position="182"/>
        <end position="201"/>
    </location>
</feature>
<dbReference type="Gene3D" id="1.20.144.10">
    <property type="entry name" value="Phosphatidic acid phosphatase type 2/haloperoxidase"/>
    <property type="match status" value="2"/>
</dbReference>
<sequence>MSNNTAPRQEPAPPHPARRLETLPQIRRWIMVPGMLVAAVLATGFSARLIPGYAGAELVVDQELSLHHDGVLNAAAMALGGIFSPVGGTVLLALACLFLLVVRRSPVNALAFGSVASVGWLSAQLVKVVVERPRPNPALLVDPLAPETGFDSFPSGHVSLAVGLAFAIWFLARGSRWERFSVVFGSAMVAGLALSRLYVGVHYPTEVLAAMVSASAAVLFFCGPWNRYAVALVSRLGFLGAFGPMPKRTDAAGALQRPKA</sequence>
<dbReference type="InterPro" id="IPR000326">
    <property type="entry name" value="PAP2/HPO"/>
</dbReference>
<dbReference type="EMBL" id="JAGIOE010000001">
    <property type="protein sequence ID" value="MBP2374830.1"/>
    <property type="molecule type" value="Genomic_DNA"/>
</dbReference>
<keyword evidence="1" id="KW-0812">Transmembrane</keyword>
<feature type="transmembrane region" description="Helical" evidence="1">
    <location>
        <begin position="150"/>
        <end position="170"/>
    </location>
</feature>
<reference evidence="3 4" key="1">
    <citation type="submission" date="2021-03" db="EMBL/GenBank/DDBJ databases">
        <title>Sequencing the genomes of 1000 actinobacteria strains.</title>
        <authorList>
            <person name="Klenk H.-P."/>
        </authorList>
    </citation>
    <scope>NUCLEOTIDE SEQUENCE [LARGE SCALE GENOMIC DNA]</scope>
    <source>
        <strain evidence="3 4">DSM 15454</strain>
    </source>
</reference>
<dbReference type="PANTHER" id="PTHR14969:SF13">
    <property type="entry name" value="AT30094P"/>
    <property type="match status" value="1"/>
</dbReference>
<keyword evidence="3" id="KW-0378">Hydrolase</keyword>
<feature type="transmembrane region" description="Helical" evidence="1">
    <location>
        <begin position="109"/>
        <end position="130"/>
    </location>
</feature>
<keyword evidence="1" id="KW-1133">Transmembrane helix</keyword>
<organism evidence="3 4">
    <name type="scientific">Paeniglutamicibacter psychrophenolicus</name>
    <dbReference type="NCBI Taxonomy" id="257454"/>
    <lineage>
        <taxon>Bacteria</taxon>
        <taxon>Bacillati</taxon>
        <taxon>Actinomycetota</taxon>
        <taxon>Actinomycetes</taxon>
        <taxon>Micrococcales</taxon>
        <taxon>Micrococcaceae</taxon>
        <taxon>Paeniglutamicibacter</taxon>
    </lineage>
</organism>
<feature type="domain" description="Phosphatidic acid phosphatase type 2/haloperoxidase" evidence="2">
    <location>
        <begin position="109"/>
        <end position="222"/>
    </location>
</feature>
<dbReference type="InterPro" id="IPR036938">
    <property type="entry name" value="PAP2/HPO_sf"/>
</dbReference>
<dbReference type="RefSeq" id="WP_209907956.1">
    <property type="nucleotide sequence ID" value="NZ_BAAAMI010000008.1"/>
</dbReference>
<keyword evidence="1" id="KW-0472">Membrane</keyword>
<dbReference type="SMART" id="SM00014">
    <property type="entry name" value="acidPPc"/>
    <property type="match status" value="1"/>
</dbReference>
<dbReference type="Pfam" id="PF01569">
    <property type="entry name" value="PAP2"/>
    <property type="match status" value="1"/>
</dbReference>
<feature type="transmembrane region" description="Helical" evidence="1">
    <location>
        <begin position="207"/>
        <end position="225"/>
    </location>
</feature>
<evidence type="ECO:0000313" key="4">
    <source>
        <dbReference type="Proteomes" id="UP000766570"/>
    </source>
</evidence>
<dbReference type="GO" id="GO:0050380">
    <property type="term" value="F:undecaprenyl-diphosphatase activity"/>
    <property type="evidence" value="ECO:0007669"/>
    <property type="project" value="UniProtKB-EC"/>
</dbReference>